<feature type="region of interest" description="Disordered" evidence="1">
    <location>
        <begin position="312"/>
        <end position="334"/>
    </location>
</feature>
<sequence length="552" mass="62852">MNAAFIDPAWHEVAVNLVFGDRGACCQHGLEPFYAAEKIVRDNDGSKRARCRVGDHSVSLKLYYQNSGIGSLNHSSSALETIREFRIAWEVIDENDDIGERSGNIHIAPRTPNMTDQNGKSISTPKDLTGVNCRILGSNFPLDLYGELLQRATTALGFDSQYFAQERIHQGYSNIQDAARYVRLIRGESGPVHSVDGVLARISNLLANDREGYRKYVADDTETPGYYHTATIGPKRAGELIHQHHLPKEFKHYLAREADSLDPEDPLYHPKVEVSLQTSRTDDPIRWEERERVARELDEALLNLLQWEDYPITDDDLDDDDRDGGDPPGGIGPFVEDQYFLAETNQRQRRVFDDPTPELQSSQESLVMKHVVDGFEESDDDVLATLVTDGGQISPEDIADEHGWHIQTVYRAIDRLEDLVEHHYGKLSLRSNHIAQQVHQYVQAAREHATDAMDTLARSLEHEIGLELSNDALLEWLDQFGVDVDVRREAQLELRFGNVDMYRSEFAVDLTTGLYQWMKAGWERERFLNATVDVRLKDGQYRMSAQELLKRH</sequence>
<dbReference type="RefSeq" id="WP_137276707.1">
    <property type="nucleotide sequence ID" value="NZ_QKNX01000003.1"/>
</dbReference>
<feature type="region of interest" description="Disordered" evidence="1">
    <location>
        <begin position="100"/>
        <end position="123"/>
    </location>
</feature>
<feature type="domain" description="DUF7845" evidence="2">
    <location>
        <begin position="5"/>
        <end position="342"/>
    </location>
</feature>
<evidence type="ECO:0000256" key="1">
    <source>
        <dbReference type="SAM" id="MobiDB-lite"/>
    </source>
</evidence>
<organism evidence="3 4">
    <name type="scientific">Natronomonas salsuginis</name>
    <dbReference type="NCBI Taxonomy" id="2217661"/>
    <lineage>
        <taxon>Archaea</taxon>
        <taxon>Methanobacteriati</taxon>
        <taxon>Methanobacteriota</taxon>
        <taxon>Stenosarchaea group</taxon>
        <taxon>Halobacteria</taxon>
        <taxon>Halobacteriales</taxon>
        <taxon>Natronomonadaceae</taxon>
        <taxon>Natronomonas</taxon>
    </lineage>
</organism>
<feature type="compositionally biased region" description="Acidic residues" evidence="1">
    <location>
        <begin position="312"/>
        <end position="323"/>
    </location>
</feature>
<gene>
    <name evidence="3" type="ORF">DM868_09840</name>
</gene>
<dbReference type="Proteomes" id="UP000308037">
    <property type="component" value="Unassembled WGS sequence"/>
</dbReference>
<dbReference type="EMBL" id="QKNX01000003">
    <property type="protein sequence ID" value="TKR25700.1"/>
    <property type="molecule type" value="Genomic_DNA"/>
</dbReference>
<dbReference type="AlphaFoldDB" id="A0A4U5J9A3"/>
<feature type="compositionally biased region" description="Polar residues" evidence="1">
    <location>
        <begin position="112"/>
        <end position="123"/>
    </location>
</feature>
<reference evidence="3 4" key="1">
    <citation type="submission" date="2019-04" db="EMBL/GenBank/DDBJ databases">
        <title>Natronomonas sp. F20-122 a newhaloarchaeon isolated from a saline saltern of Isla Bacuta, Huelva, Spain.</title>
        <authorList>
            <person name="Duran-Viseras A."/>
            <person name="Sanchez-Porro C."/>
            <person name="Ventosa A."/>
        </authorList>
    </citation>
    <scope>NUCLEOTIDE SEQUENCE [LARGE SCALE GENOMIC DNA]</scope>
    <source>
        <strain evidence="3 4">F20-122</strain>
    </source>
</reference>
<evidence type="ECO:0000259" key="2">
    <source>
        <dbReference type="Pfam" id="PF25227"/>
    </source>
</evidence>
<dbReference type="OrthoDB" id="316855at2157"/>
<comment type="caution">
    <text evidence="3">The sequence shown here is derived from an EMBL/GenBank/DDBJ whole genome shotgun (WGS) entry which is preliminary data.</text>
</comment>
<evidence type="ECO:0000313" key="4">
    <source>
        <dbReference type="Proteomes" id="UP000308037"/>
    </source>
</evidence>
<evidence type="ECO:0000313" key="3">
    <source>
        <dbReference type="EMBL" id="TKR25700.1"/>
    </source>
</evidence>
<dbReference type="InterPro" id="IPR057167">
    <property type="entry name" value="DUF7845"/>
</dbReference>
<name>A0A4U5J9A3_9EURY</name>
<dbReference type="Pfam" id="PF25227">
    <property type="entry name" value="DUF7845"/>
    <property type="match status" value="1"/>
</dbReference>
<proteinExistence type="predicted"/>
<protein>
    <recommendedName>
        <fullName evidence="2">DUF7845 domain-containing protein</fullName>
    </recommendedName>
</protein>
<accession>A0A4U5J9A3</accession>
<keyword evidence="4" id="KW-1185">Reference proteome</keyword>